<dbReference type="Proteomes" id="UP000501048">
    <property type="component" value="Chromosome"/>
</dbReference>
<feature type="transmembrane region" description="Helical" evidence="7">
    <location>
        <begin position="389"/>
        <end position="414"/>
    </location>
</feature>
<evidence type="ECO:0000313" key="9">
    <source>
        <dbReference type="EMBL" id="QJC98393.1"/>
    </source>
</evidence>
<keyword evidence="4" id="KW-0029">Amino-acid transport</keyword>
<evidence type="ECO:0000256" key="4">
    <source>
        <dbReference type="ARBA" id="ARBA00022970"/>
    </source>
</evidence>
<feature type="transmembrane region" description="Helical" evidence="7">
    <location>
        <begin position="272"/>
        <end position="292"/>
    </location>
</feature>
<comment type="subcellular location">
    <subcellularLocation>
        <location evidence="1">Cell membrane</location>
        <topology evidence="1">Multi-pass membrane protein</topology>
    </subcellularLocation>
</comment>
<evidence type="ECO:0000256" key="2">
    <source>
        <dbReference type="ARBA" id="ARBA00022448"/>
    </source>
</evidence>
<gene>
    <name evidence="9" type="primary">rocE</name>
    <name evidence="9" type="ORF">HC660_39460</name>
</gene>
<feature type="transmembrane region" description="Helical" evidence="7">
    <location>
        <begin position="434"/>
        <end position="455"/>
    </location>
</feature>
<feature type="transmembrane region" description="Helical" evidence="7">
    <location>
        <begin position="154"/>
        <end position="176"/>
    </location>
</feature>
<feature type="transmembrane region" description="Helical" evidence="7">
    <location>
        <begin position="226"/>
        <end position="244"/>
    </location>
</feature>
<feature type="transmembrane region" description="Helical" evidence="7">
    <location>
        <begin position="461"/>
        <end position="480"/>
    </location>
</feature>
<dbReference type="Gene3D" id="1.20.1740.10">
    <property type="entry name" value="Amino acid/polyamine transporter I"/>
    <property type="match status" value="1"/>
</dbReference>
<reference evidence="9 10" key="1">
    <citation type="submission" date="2020-04" db="EMBL/GenBank/DDBJ databases">
        <title>Plant growth promoting and environmental Bacillus: genomic and epigenetic comparison.</title>
        <authorList>
            <person name="Reva O.N."/>
            <person name="Lutz S."/>
            <person name="Ahrens C.H."/>
        </authorList>
    </citation>
    <scope>NUCLEOTIDE SEQUENCE [LARGE SCALE GENOMIC DNA]</scope>
    <source>
        <strain evidence="9 10">UCMB5075</strain>
    </source>
</reference>
<evidence type="ECO:0000259" key="8">
    <source>
        <dbReference type="Pfam" id="PF00324"/>
    </source>
</evidence>
<evidence type="ECO:0000256" key="7">
    <source>
        <dbReference type="SAM" id="Phobius"/>
    </source>
</evidence>
<evidence type="ECO:0000256" key="3">
    <source>
        <dbReference type="ARBA" id="ARBA00022692"/>
    </source>
</evidence>
<feature type="transmembrane region" description="Helical" evidence="7">
    <location>
        <begin position="79"/>
        <end position="102"/>
    </location>
</feature>
<accession>A0ABX6M3X7</accession>
<dbReference type="PROSITE" id="PS00218">
    <property type="entry name" value="AMINO_ACID_PERMEASE_1"/>
    <property type="match status" value="1"/>
</dbReference>
<keyword evidence="2" id="KW-0813">Transport</keyword>
<dbReference type="PANTHER" id="PTHR43495">
    <property type="entry name" value="GABA PERMEASE"/>
    <property type="match status" value="1"/>
</dbReference>
<feature type="transmembrane region" description="Helical" evidence="7">
    <location>
        <begin position="114"/>
        <end position="142"/>
    </location>
</feature>
<name>A0ABX6M3X7_BACMO</name>
<dbReference type="Pfam" id="PF00324">
    <property type="entry name" value="AA_permease"/>
    <property type="match status" value="1"/>
</dbReference>
<keyword evidence="10" id="KW-1185">Reference proteome</keyword>
<evidence type="ECO:0000256" key="6">
    <source>
        <dbReference type="ARBA" id="ARBA00023136"/>
    </source>
</evidence>
<feature type="transmembrane region" description="Helical" evidence="7">
    <location>
        <begin position="320"/>
        <end position="342"/>
    </location>
</feature>
<protein>
    <submittedName>
        <fullName evidence="9">Arginine permease RocE</fullName>
    </submittedName>
</protein>
<feature type="transmembrane region" description="Helical" evidence="7">
    <location>
        <begin position="46"/>
        <end position="67"/>
    </location>
</feature>
<feature type="domain" description="Amino acid permease/ SLC12A" evidence="8">
    <location>
        <begin position="45"/>
        <end position="488"/>
    </location>
</feature>
<dbReference type="InterPro" id="IPR004840">
    <property type="entry name" value="Amino_acid_permease_CS"/>
</dbReference>
<feature type="transmembrane region" description="Helical" evidence="7">
    <location>
        <begin position="362"/>
        <end position="383"/>
    </location>
</feature>
<keyword evidence="5 7" id="KW-1133">Transmembrane helix</keyword>
<feature type="transmembrane region" description="Helical" evidence="7">
    <location>
        <begin position="188"/>
        <end position="206"/>
    </location>
</feature>
<evidence type="ECO:0000313" key="10">
    <source>
        <dbReference type="Proteomes" id="UP000501048"/>
    </source>
</evidence>
<evidence type="ECO:0000256" key="5">
    <source>
        <dbReference type="ARBA" id="ARBA00022989"/>
    </source>
</evidence>
<proteinExistence type="predicted"/>
<organism evidence="9 10">
    <name type="scientific">Bacillus mojavensis</name>
    <dbReference type="NCBI Taxonomy" id="72360"/>
    <lineage>
        <taxon>Bacteria</taxon>
        <taxon>Bacillati</taxon>
        <taxon>Bacillota</taxon>
        <taxon>Bacilli</taxon>
        <taxon>Bacillales</taxon>
        <taxon>Bacillaceae</taxon>
        <taxon>Bacillus</taxon>
    </lineage>
</organism>
<dbReference type="InterPro" id="IPR004841">
    <property type="entry name" value="AA-permease/SLC12A_dom"/>
</dbReference>
<keyword evidence="3 7" id="KW-0812">Transmembrane</keyword>
<sequence>MDSKLGYAPCRCSSLDPIQVAEGVQNVNTNQDNGNQLQRTMKSRHLFMISLGGVIGTGFFLGTGFTINQAGPLGAVLSYLVGGFIMFLTMLCLGELAVAFPVSGSFQTYATKFISPAFGFAFGWLYWLGWAVTCAIEFLSAGQLMQRWFPHVEVWIWCLVFAALMFTLNAITAKAFAESEFWFSGIKILIILLFIILGGAAMFGFIDLKGGEQAPFLTHFYEDGLFPNGIKAMLITMITVNFAFQGTELIGVAAGESENPEKTIPRSIRQTVWRTLVFFVLSIVVIAGMIPWKQAGVVESPFVVVFEQIGIPYAADIMNFVILIALLSVANSGLYASTRILFAMANEGQAFKAIGKTNKRGVPMNALIVTMAVACLSLLTKFAQAETVYMVLLSLAGMSAQVGWITISLSQIMFRRKYIREGGKTEDLKFKTPLYPVLPLIGLTLNTVVLISLAFDPEQRIALYCGVPFMVICYIIYHVVIKKRKQANRQLEL</sequence>
<dbReference type="PANTHER" id="PTHR43495:SF5">
    <property type="entry name" value="GAMMA-AMINOBUTYRIC ACID PERMEASE"/>
    <property type="match status" value="1"/>
</dbReference>
<dbReference type="EMBL" id="CP051464">
    <property type="protein sequence ID" value="QJC98393.1"/>
    <property type="molecule type" value="Genomic_DNA"/>
</dbReference>
<dbReference type="PIRSF" id="PIRSF006060">
    <property type="entry name" value="AA_transporter"/>
    <property type="match status" value="1"/>
</dbReference>
<evidence type="ECO:0000256" key="1">
    <source>
        <dbReference type="ARBA" id="ARBA00004651"/>
    </source>
</evidence>
<keyword evidence="6 7" id="KW-0472">Membrane</keyword>